<dbReference type="HAMAP" id="MF_01464_B">
    <property type="entry name" value="SecF_B"/>
    <property type="match status" value="1"/>
</dbReference>
<feature type="compositionally biased region" description="Basic residues" evidence="10">
    <location>
        <begin position="411"/>
        <end position="428"/>
    </location>
</feature>
<dbReference type="PRINTS" id="PR01755">
    <property type="entry name" value="SECFTRNLCASE"/>
</dbReference>
<keyword evidence="5 9" id="KW-0653">Protein transport</keyword>
<dbReference type="InterPro" id="IPR005665">
    <property type="entry name" value="SecF_bac"/>
</dbReference>
<dbReference type="Pfam" id="PF02355">
    <property type="entry name" value="SecD_SecF_C"/>
    <property type="match status" value="1"/>
</dbReference>
<dbReference type="GO" id="GO:0006605">
    <property type="term" value="P:protein targeting"/>
    <property type="evidence" value="ECO:0007669"/>
    <property type="project" value="UniProtKB-UniRule"/>
</dbReference>
<evidence type="ECO:0000256" key="2">
    <source>
        <dbReference type="ARBA" id="ARBA00022448"/>
    </source>
</evidence>
<evidence type="ECO:0000256" key="6">
    <source>
        <dbReference type="ARBA" id="ARBA00022989"/>
    </source>
</evidence>
<evidence type="ECO:0000256" key="1">
    <source>
        <dbReference type="ARBA" id="ARBA00004651"/>
    </source>
</evidence>
<gene>
    <name evidence="9" type="primary">secF</name>
    <name evidence="12" type="ORF">CLV71_108278</name>
</gene>
<keyword evidence="13" id="KW-1185">Reference proteome</keyword>
<sequence length="428" mass="45797">MAANETVSDTKAPAAKKKDGVFHRLYTGTGAFDVVGKRKRWYLFFAVLILVCVSSFFIRGFNLGIDFTGGTRISLPAQGESGQISMTQIEDVFSDTLGFDPAATQTVGTGDAATIQIRSEPLDNAQVVKLKAALFDRFQPLNAAGQPSDRAISDSAVSASWGGEISQQALIALAVFLVLVTIFLALYFEKWMAVAALVALIHDIVVTAGVYSLVGFEVTPATVIGLLTILGFSLYDTVVVFDKIKENTRGLLGLTRRTYAEAANLALNQTLMRSINTSLIAVLPVLGLLVVGVGLLGVGTLQDLALVQLTGIIAGALSSIALATPVLVDLKMREPKFKQQAARVKARRENLARKSAERDASTAPAVAAVEDDDLPMTDDESLDAELRQERAMAAASSVPTRNQKAVEAQRRARPTGKHPGRPSGKRRR</sequence>
<evidence type="ECO:0000256" key="4">
    <source>
        <dbReference type="ARBA" id="ARBA00022692"/>
    </source>
</evidence>
<evidence type="ECO:0000256" key="5">
    <source>
        <dbReference type="ARBA" id="ARBA00022927"/>
    </source>
</evidence>
<evidence type="ECO:0000256" key="10">
    <source>
        <dbReference type="SAM" id="MobiDB-lite"/>
    </source>
</evidence>
<evidence type="ECO:0000313" key="12">
    <source>
        <dbReference type="EMBL" id="TDV48917.1"/>
    </source>
</evidence>
<keyword evidence="2 9" id="KW-0813">Transport</keyword>
<name>A0A4R7VIB1_9PSEU</name>
<dbReference type="InterPro" id="IPR022646">
    <property type="entry name" value="SecD/SecF_CS"/>
</dbReference>
<evidence type="ECO:0000256" key="8">
    <source>
        <dbReference type="ARBA" id="ARBA00023136"/>
    </source>
</evidence>
<feature type="domain" description="Protein export membrane protein SecD/SecF C-terminal" evidence="11">
    <location>
        <begin position="148"/>
        <end position="332"/>
    </location>
</feature>
<feature type="transmembrane region" description="Helical" evidence="9">
    <location>
        <begin position="41"/>
        <end position="58"/>
    </location>
</feature>
<evidence type="ECO:0000313" key="13">
    <source>
        <dbReference type="Proteomes" id="UP000294927"/>
    </source>
</evidence>
<dbReference type="GO" id="GO:0065002">
    <property type="term" value="P:intracellular protein transmembrane transport"/>
    <property type="evidence" value="ECO:0007669"/>
    <property type="project" value="UniProtKB-UniRule"/>
</dbReference>
<comment type="function">
    <text evidence="9">Part of the Sec protein translocase complex. Interacts with the SecYEG preprotein conducting channel. SecDF uses the proton motive force (PMF) to complete protein translocation after the ATP-dependent function of SecA.</text>
</comment>
<dbReference type="Gene3D" id="1.20.1640.10">
    <property type="entry name" value="Multidrug efflux transporter AcrB transmembrane domain"/>
    <property type="match status" value="1"/>
</dbReference>
<feature type="compositionally biased region" description="Basic and acidic residues" evidence="10">
    <location>
        <begin position="348"/>
        <end position="360"/>
    </location>
</feature>
<feature type="transmembrane region" description="Helical" evidence="9">
    <location>
        <begin position="194"/>
        <end position="214"/>
    </location>
</feature>
<organism evidence="12 13">
    <name type="scientific">Actinophytocola oryzae</name>
    <dbReference type="NCBI Taxonomy" id="502181"/>
    <lineage>
        <taxon>Bacteria</taxon>
        <taxon>Bacillati</taxon>
        <taxon>Actinomycetota</taxon>
        <taxon>Actinomycetes</taxon>
        <taxon>Pseudonocardiales</taxon>
        <taxon>Pseudonocardiaceae</taxon>
    </lineage>
</organism>
<feature type="compositionally biased region" description="Acidic residues" evidence="10">
    <location>
        <begin position="369"/>
        <end position="383"/>
    </location>
</feature>
<feature type="transmembrane region" description="Helical" evidence="9">
    <location>
        <begin position="305"/>
        <end position="328"/>
    </location>
</feature>
<feature type="transmembrane region" description="Helical" evidence="9">
    <location>
        <begin position="220"/>
        <end position="241"/>
    </location>
</feature>
<reference evidence="12 13" key="1">
    <citation type="submission" date="2019-03" db="EMBL/GenBank/DDBJ databases">
        <title>Genomic Encyclopedia of Archaeal and Bacterial Type Strains, Phase II (KMG-II): from individual species to whole genera.</title>
        <authorList>
            <person name="Goeker M."/>
        </authorList>
    </citation>
    <scope>NUCLEOTIDE SEQUENCE [LARGE SCALE GENOMIC DNA]</scope>
    <source>
        <strain evidence="12 13">DSM 45499</strain>
    </source>
</reference>
<dbReference type="InterPro" id="IPR022645">
    <property type="entry name" value="SecD/SecF_bac"/>
</dbReference>
<accession>A0A4R7VIB1</accession>
<dbReference type="GO" id="GO:0015450">
    <property type="term" value="F:protein-transporting ATPase activity"/>
    <property type="evidence" value="ECO:0007669"/>
    <property type="project" value="InterPro"/>
</dbReference>
<dbReference type="RefSeq" id="WP_243866648.1">
    <property type="nucleotide sequence ID" value="NZ_SOCP01000008.1"/>
</dbReference>
<dbReference type="GO" id="GO:0043952">
    <property type="term" value="P:protein transport by the Sec complex"/>
    <property type="evidence" value="ECO:0007669"/>
    <property type="project" value="UniProtKB-UniRule"/>
</dbReference>
<dbReference type="InterPro" id="IPR022813">
    <property type="entry name" value="SecD/SecF_arch_bac"/>
</dbReference>
<proteinExistence type="inferred from homology"/>
<dbReference type="PANTHER" id="PTHR30081:SF8">
    <property type="entry name" value="PROTEIN TRANSLOCASE SUBUNIT SECF"/>
    <property type="match status" value="1"/>
</dbReference>
<keyword evidence="3 9" id="KW-1003">Cell membrane</keyword>
<dbReference type="AlphaFoldDB" id="A0A4R7VIB1"/>
<keyword evidence="8 9" id="KW-0472">Membrane</keyword>
<feature type="transmembrane region" description="Helical" evidence="9">
    <location>
        <begin position="169"/>
        <end position="187"/>
    </location>
</feature>
<comment type="subcellular location">
    <subcellularLocation>
        <location evidence="1 9">Cell membrane</location>
        <topology evidence="1 9">Multi-pass membrane protein</topology>
    </subcellularLocation>
</comment>
<feature type="transmembrane region" description="Helical" evidence="9">
    <location>
        <begin position="279"/>
        <end position="299"/>
    </location>
</feature>
<dbReference type="PANTHER" id="PTHR30081">
    <property type="entry name" value="PROTEIN-EXPORT MEMBRANE PROTEIN SEC"/>
    <property type="match status" value="1"/>
</dbReference>
<keyword evidence="7 9" id="KW-0811">Translocation</keyword>
<feature type="region of interest" description="Disordered" evidence="10">
    <location>
        <begin position="348"/>
        <end position="428"/>
    </location>
</feature>
<keyword evidence="6 9" id="KW-1133">Transmembrane helix</keyword>
<comment type="subunit">
    <text evidence="9">Forms a complex with SecD. Part of the essential Sec protein translocation apparatus which comprises SecA, SecYEG and auxiliary proteins SecDF. Other proteins may also be involved.</text>
</comment>
<dbReference type="Pfam" id="PF07549">
    <property type="entry name" value="Sec_GG"/>
    <property type="match status" value="1"/>
</dbReference>
<dbReference type="NCBIfam" id="TIGR00966">
    <property type="entry name" value="transloc_SecF"/>
    <property type="match status" value="1"/>
</dbReference>
<evidence type="ECO:0000256" key="9">
    <source>
        <dbReference type="HAMAP-Rule" id="MF_01464"/>
    </source>
</evidence>
<dbReference type="NCBIfam" id="TIGR00916">
    <property type="entry name" value="2A0604s01"/>
    <property type="match status" value="1"/>
</dbReference>
<dbReference type="InterPro" id="IPR055344">
    <property type="entry name" value="SecD_SecF_C_bact"/>
</dbReference>
<keyword evidence="4 9" id="KW-0812">Transmembrane</keyword>
<evidence type="ECO:0000259" key="11">
    <source>
        <dbReference type="Pfam" id="PF02355"/>
    </source>
</evidence>
<comment type="similarity">
    <text evidence="9">Belongs to the SecD/SecF family. SecF subfamily.</text>
</comment>
<evidence type="ECO:0000256" key="7">
    <source>
        <dbReference type="ARBA" id="ARBA00023010"/>
    </source>
</evidence>
<dbReference type="SUPFAM" id="SSF82866">
    <property type="entry name" value="Multidrug efflux transporter AcrB transmembrane domain"/>
    <property type="match status" value="1"/>
</dbReference>
<dbReference type="InterPro" id="IPR048634">
    <property type="entry name" value="SecD_SecF_C"/>
</dbReference>
<dbReference type="GO" id="GO:0005886">
    <property type="term" value="C:plasma membrane"/>
    <property type="evidence" value="ECO:0007669"/>
    <property type="project" value="UniProtKB-SubCell"/>
</dbReference>
<evidence type="ECO:0000256" key="3">
    <source>
        <dbReference type="ARBA" id="ARBA00022475"/>
    </source>
</evidence>
<dbReference type="Proteomes" id="UP000294927">
    <property type="component" value="Unassembled WGS sequence"/>
</dbReference>
<comment type="caution">
    <text evidence="12">The sequence shown here is derived from an EMBL/GenBank/DDBJ whole genome shotgun (WGS) entry which is preliminary data.</text>
</comment>
<dbReference type="EMBL" id="SOCP01000008">
    <property type="protein sequence ID" value="TDV48917.1"/>
    <property type="molecule type" value="Genomic_DNA"/>
</dbReference>
<protein>
    <recommendedName>
        <fullName evidence="9">Protein-export membrane protein SecF</fullName>
    </recommendedName>
</protein>